<name>A0A4Q0V8I8_CLOTA</name>
<evidence type="ECO:0000313" key="5">
    <source>
        <dbReference type="Proteomes" id="UP001321763"/>
    </source>
</evidence>
<protein>
    <submittedName>
        <fullName evidence="3">Uncharacterized protein</fullName>
    </submittedName>
</protein>
<evidence type="ECO:0000313" key="2">
    <source>
        <dbReference type="EMBL" id="BDR82485.1"/>
    </source>
</evidence>
<evidence type="ECO:0000313" key="4">
    <source>
        <dbReference type="Proteomes" id="UP000290921"/>
    </source>
</evidence>
<keyword evidence="1" id="KW-0472">Membrane</keyword>
<feature type="transmembrane region" description="Helical" evidence="1">
    <location>
        <begin position="6"/>
        <end position="24"/>
    </location>
</feature>
<reference evidence="3 4" key="1">
    <citation type="submission" date="2018-06" db="EMBL/GenBank/DDBJ databases">
        <title>Genome conservation of Clostridium tetani.</title>
        <authorList>
            <person name="Bruggemann H."/>
            <person name="Popoff M.R."/>
        </authorList>
    </citation>
    <scope>NUCLEOTIDE SEQUENCE [LARGE SCALE GENOMIC DNA]</scope>
    <source>
        <strain evidence="3 4">2017.061</strain>
    </source>
</reference>
<organism evidence="3 4">
    <name type="scientific">Clostridium tetani</name>
    <dbReference type="NCBI Taxonomy" id="1513"/>
    <lineage>
        <taxon>Bacteria</taxon>
        <taxon>Bacillati</taxon>
        <taxon>Bacillota</taxon>
        <taxon>Clostridia</taxon>
        <taxon>Eubacteriales</taxon>
        <taxon>Clostridiaceae</taxon>
        <taxon>Clostridium</taxon>
    </lineage>
</organism>
<gene>
    <name evidence="3" type="ORF">DP130_13525</name>
    <name evidence="2" type="ORF">K234311028_p10440</name>
</gene>
<reference evidence="2 5" key="2">
    <citation type="submission" date="2022-09" db="EMBL/GenBank/DDBJ databases">
        <title>complete genome sequences of Clostridium tetani str. KHSU-234311-028 isolated from soil.</title>
        <authorList>
            <person name="Sekizuka T."/>
            <person name="Shitada C."/>
            <person name="Takahashi M."/>
            <person name="Kuroda M."/>
        </authorList>
    </citation>
    <scope>NUCLEOTIDE SEQUENCE [LARGE SCALE GENOMIC DNA]</scope>
    <source>
        <strain evidence="2 5">KHSU-234311-028</strain>
        <plasmid evidence="2 5">pKHSU-234311-028-1</plasmid>
    </source>
</reference>
<keyword evidence="1" id="KW-1133">Transmembrane helix</keyword>
<evidence type="ECO:0000313" key="3">
    <source>
        <dbReference type="EMBL" id="RXI44290.1"/>
    </source>
</evidence>
<evidence type="ECO:0000256" key="1">
    <source>
        <dbReference type="SAM" id="Phobius"/>
    </source>
</evidence>
<accession>A0A4Q0V8I8</accession>
<proteinExistence type="predicted"/>
<dbReference type="EMBL" id="AP026819">
    <property type="protein sequence ID" value="BDR82485.1"/>
    <property type="molecule type" value="Genomic_DNA"/>
</dbReference>
<dbReference type="Proteomes" id="UP001321763">
    <property type="component" value="Plasmid pKHSU-234311-028-1"/>
</dbReference>
<dbReference type="EMBL" id="QMAP01000019">
    <property type="protein sequence ID" value="RXI44290.1"/>
    <property type="molecule type" value="Genomic_DNA"/>
</dbReference>
<geneLocation type="plasmid" evidence="2 5">
    <name>pKHSU-234311-028-1</name>
</geneLocation>
<keyword evidence="1" id="KW-0812">Transmembrane</keyword>
<dbReference type="Proteomes" id="UP000290921">
    <property type="component" value="Unassembled WGS sequence"/>
</dbReference>
<dbReference type="AlphaFoldDB" id="A0A4Q0V8I8"/>
<keyword evidence="2" id="KW-0614">Plasmid</keyword>
<dbReference type="RefSeq" id="WP_129028841.1">
    <property type="nucleotide sequence ID" value="NZ_AP026807.1"/>
</dbReference>
<sequence length="212" mass="24792">MKRRKIIMLISIVILIIAISFININKSKNKVVFQNKVIDHGIRYLDKDKFYTIISQSEPKFSEEIEDHITKIIKNHKNGKDAEKVNYKFASVYATYDVGANTKMEIVAPVIIYVKDDKPKEFLLLDDDLFCYSFKGANPSTFNKFVKLVSLEENNSKIYLSIRGQLEIGLTNPSKYNLKNEEFKFSYKEGNMQYFHKIIDLHHEETLNLQHN</sequence>